<dbReference type="PANTHER" id="PTHR38121">
    <property type="entry name" value="GH16 DOMAIN-CONTAINING PROTEIN"/>
    <property type="match status" value="1"/>
</dbReference>
<name>A0A9W4MTY4_PENOL</name>
<comment type="caution">
    <text evidence="2">The sequence shown here is derived from an EMBL/GenBank/DDBJ whole genome shotgun (WGS) entry which is preliminary data.</text>
</comment>
<dbReference type="OrthoDB" id="4388755at2759"/>
<sequence>MRIHALSVGILGSLSIVSGTLDTRTPRTPHKELPRRCDCYTVSGPDPGYFQHYKLWDFRTVDLKKHAHLNLSEPVVDGDGEWDEWEDFDESDDELESIVFPETNDTSQPDPTSLVLFKTSFERDWSSQAWERPGTPKAPVLMVNSKNNVFLTRDYERDDPHATYLVLRTTRHDGYTSTAEIETRLRNIYRCSLRVRLRFLPADFVMAQPPPQPRAWPPERPAHALLNNRTVDVNPTKPPHEGLPPPGACAGIFTYHDRQTESDIEILTRDPPHTVHYANQPDYDFEADREIPGASTIAQIPVPWNTWATHRLDWLPSISRWFVNGQIQDARTYRVPDKHSMVVLNLWSDGGLWTGDMKLGDSIYMGIEYIELIYNRSSDPPNPLYANPQNSMPNLNLMDINRDQPTEPSHFICKPGRQGRECRKQKFLNKPRAEFCYNPCNVDGL</sequence>
<evidence type="ECO:0008006" key="4">
    <source>
        <dbReference type="Google" id="ProtNLM"/>
    </source>
</evidence>
<proteinExistence type="predicted"/>
<feature type="chain" id="PRO_5040800231" description="GH16 domain-containing protein" evidence="1">
    <location>
        <begin position="20"/>
        <end position="445"/>
    </location>
</feature>
<reference evidence="2" key="1">
    <citation type="submission" date="2021-07" db="EMBL/GenBank/DDBJ databases">
        <authorList>
            <person name="Branca A.L. A."/>
        </authorList>
    </citation>
    <scope>NUCLEOTIDE SEQUENCE</scope>
</reference>
<dbReference type="PANTHER" id="PTHR38121:SF4">
    <property type="entry name" value="GH16 DOMAIN-CONTAINING PROTEIN-RELATED"/>
    <property type="match status" value="1"/>
</dbReference>
<dbReference type="EMBL" id="CAJVOS010000029">
    <property type="protein sequence ID" value="CAG8139353.1"/>
    <property type="molecule type" value="Genomic_DNA"/>
</dbReference>
<dbReference type="Proteomes" id="UP001153618">
    <property type="component" value="Unassembled WGS sequence"/>
</dbReference>
<feature type="signal peptide" evidence="1">
    <location>
        <begin position="1"/>
        <end position="19"/>
    </location>
</feature>
<dbReference type="InterPro" id="IPR013320">
    <property type="entry name" value="ConA-like_dom_sf"/>
</dbReference>
<evidence type="ECO:0000313" key="3">
    <source>
        <dbReference type="Proteomes" id="UP001153618"/>
    </source>
</evidence>
<keyword evidence="1" id="KW-0732">Signal</keyword>
<dbReference type="SUPFAM" id="SSF49899">
    <property type="entry name" value="Concanavalin A-like lectins/glucanases"/>
    <property type="match status" value="1"/>
</dbReference>
<evidence type="ECO:0000256" key="1">
    <source>
        <dbReference type="SAM" id="SignalP"/>
    </source>
</evidence>
<organism evidence="2 3">
    <name type="scientific">Penicillium olsonii</name>
    <dbReference type="NCBI Taxonomy" id="99116"/>
    <lineage>
        <taxon>Eukaryota</taxon>
        <taxon>Fungi</taxon>
        <taxon>Dikarya</taxon>
        <taxon>Ascomycota</taxon>
        <taxon>Pezizomycotina</taxon>
        <taxon>Eurotiomycetes</taxon>
        <taxon>Eurotiomycetidae</taxon>
        <taxon>Eurotiales</taxon>
        <taxon>Aspergillaceae</taxon>
        <taxon>Penicillium</taxon>
    </lineage>
</organism>
<evidence type="ECO:0000313" key="2">
    <source>
        <dbReference type="EMBL" id="CAG8139353.1"/>
    </source>
</evidence>
<gene>
    <name evidence="2" type="ORF">POLS_LOCUS5752</name>
</gene>
<keyword evidence="3" id="KW-1185">Reference proteome</keyword>
<protein>
    <recommendedName>
        <fullName evidence="4">GH16 domain-containing protein</fullName>
    </recommendedName>
</protein>
<dbReference type="CDD" id="cd00413">
    <property type="entry name" value="Glyco_hydrolase_16"/>
    <property type="match status" value="1"/>
</dbReference>
<dbReference type="Gene3D" id="2.60.120.200">
    <property type="match status" value="1"/>
</dbReference>
<accession>A0A9W4MTY4</accession>
<dbReference type="AlphaFoldDB" id="A0A9W4MTY4"/>